<feature type="domain" description="Clp R" evidence="2">
    <location>
        <begin position="3"/>
        <end position="177"/>
    </location>
</feature>
<dbReference type="Pfam" id="PF02861">
    <property type="entry name" value="Clp_N"/>
    <property type="match status" value="1"/>
</dbReference>
<dbReference type="PROSITE" id="PS51903">
    <property type="entry name" value="CLP_R"/>
    <property type="match status" value="1"/>
</dbReference>
<reference evidence="3 4" key="1">
    <citation type="submission" date="2018-03" db="EMBL/GenBank/DDBJ databases">
        <title>Genomic Encyclopedia of Archaeal and Bacterial Type Strains, Phase II (KMG-II): from individual species to whole genera.</title>
        <authorList>
            <person name="Goeker M."/>
        </authorList>
    </citation>
    <scope>NUCLEOTIDE SEQUENCE [LARGE SCALE GENOMIC DNA]</scope>
    <source>
        <strain evidence="3 4">DSM 44720</strain>
    </source>
</reference>
<dbReference type="AlphaFoldDB" id="A0A2T0TCE6"/>
<evidence type="ECO:0000259" key="2">
    <source>
        <dbReference type="PROSITE" id="PS51903"/>
    </source>
</evidence>
<dbReference type="EMBL" id="PVTF01000003">
    <property type="protein sequence ID" value="PRY43342.1"/>
    <property type="molecule type" value="Genomic_DNA"/>
</dbReference>
<accession>A0A2T0TCE6</accession>
<dbReference type="InterPro" id="IPR036628">
    <property type="entry name" value="Clp_N_dom_sf"/>
</dbReference>
<protein>
    <submittedName>
        <fullName evidence="3">ClpA/ClpB-like protein</fullName>
    </submittedName>
</protein>
<comment type="caution">
    <text evidence="3">The sequence shown here is derived from an EMBL/GenBank/DDBJ whole genome shotgun (WGS) entry which is preliminary data.</text>
</comment>
<evidence type="ECO:0000313" key="3">
    <source>
        <dbReference type="EMBL" id="PRY43342.1"/>
    </source>
</evidence>
<dbReference type="SUPFAM" id="SSF81923">
    <property type="entry name" value="Double Clp-N motif"/>
    <property type="match status" value="1"/>
</dbReference>
<dbReference type="InterPro" id="IPR004176">
    <property type="entry name" value="Clp_R_N"/>
</dbReference>
<dbReference type="OrthoDB" id="3628183at2"/>
<sequence length="177" mass="19566">MIGERFTREARQAVRDAVKEAERESAPRIGRRHMLLALLESPALAGFDLSREEVEGALREARRKGGLSEADTEALKELGIDLDRIVDSVEQSLGEGALASMGTSRKRWLFGEHKSFEPELKKTLERSLHEARDLGHNYLGNEHLVLALLAGGGLVTEVLEARGVNYVEVRKRVAQGA</sequence>
<proteinExistence type="predicted"/>
<name>A0A2T0TCE6_9PSEU</name>
<dbReference type="Proteomes" id="UP000239494">
    <property type="component" value="Unassembled WGS sequence"/>
</dbReference>
<evidence type="ECO:0000256" key="1">
    <source>
        <dbReference type="PROSITE-ProRule" id="PRU01251"/>
    </source>
</evidence>
<keyword evidence="4" id="KW-1185">Reference proteome</keyword>
<gene>
    <name evidence="3" type="ORF">CLV43_10385</name>
</gene>
<organism evidence="3 4">
    <name type="scientific">Umezawaea tangerina</name>
    <dbReference type="NCBI Taxonomy" id="84725"/>
    <lineage>
        <taxon>Bacteria</taxon>
        <taxon>Bacillati</taxon>
        <taxon>Actinomycetota</taxon>
        <taxon>Actinomycetes</taxon>
        <taxon>Pseudonocardiales</taxon>
        <taxon>Pseudonocardiaceae</taxon>
        <taxon>Umezawaea</taxon>
    </lineage>
</organism>
<dbReference type="Gene3D" id="1.10.1780.10">
    <property type="entry name" value="Clp, N-terminal domain"/>
    <property type="match status" value="1"/>
</dbReference>
<keyword evidence="1" id="KW-0677">Repeat</keyword>
<dbReference type="RefSeq" id="WP_106186941.1">
    <property type="nucleotide sequence ID" value="NZ_PVTF01000003.1"/>
</dbReference>
<evidence type="ECO:0000313" key="4">
    <source>
        <dbReference type="Proteomes" id="UP000239494"/>
    </source>
</evidence>